<comment type="caution">
    <text evidence="8">The sequence shown here is derived from an EMBL/GenBank/DDBJ whole genome shotgun (WGS) entry which is preliminary data.</text>
</comment>
<evidence type="ECO:0000313" key="8">
    <source>
        <dbReference type="EMBL" id="CDH44671.1"/>
    </source>
</evidence>
<keyword evidence="9" id="KW-1185">Reference proteome</keyword>
<dbReference type="PANTHER" id="PTHR36449">
    <property type="entry name" value="ACETYLTRANSFERASE-RELATED"/>
    <property type="match status" value="1"/>
</dbReference>
<name>A0A7U7GAS3_9GAMM</name>
<keyword evidence="3" id="KW-1277">Toxin-antitoxin system</keyword>
<dbReference type="InterPro" id="IPR016181">
    <property type="entry name" value="Acyl_CoA_acyltransferase"/>
</dbReference>
<dbReference type="Proteomes" id="UP000019184">
    <property type="component" value="Unassembled WGS sequence"/>
</dbReference>
<dbReference type="AlphaFoldDB" id="A0A7U7GAS3"/>
<dbReference type="RefSeq" id="WP_051497558.1">
    <property type="nucleotide sequence ID" value="NZ_CBTK010000092.1"/>
</dbReference>
<dbReference type="SUPFAM" id="SSF55729">
    <property type="entry name" value="Acyl-CoA N-acyltransferases (Nat)"/>
    <property type="match status" value="1"/>
</dbReference>
<evidence type="ECO:0000313" key="9">
    <source>
        <dbReference type="Proteomes" id="UP000019184"/>
    </source>
</evidence>
<dbReference type="Gene3D" id="3.40.630.30">
    <property type="match status" value="1"/>
</dbReference>
<sequence>MPLRIESICRTHRALLSDFQNPHASLVEYLKRYAVRHAEKDLLARTYLAIDDDAGTPQLAGYFSLATVSVERGAAARLPALDRLPRFPIPGVLLARLAVDSRVHGQGLGRYLFEEALGLTLQLAQTGPVAFRLLVTDALDTAAVRFYEHFGLAPLEENFPCRMALDLFPLLVGVAQPR</sequence>
<evidence type="ECO:0000256" key="1">
    <source>
        <dbReference type="ARBA" id="ARBA00009342"/>
    </source>
</evidence>
<accession>A0A7U7GAS3</accession>
<dbReference type="InterPro" id="IPR000182">
    <property type="entry name" value="GNAT_dom"/>
</dbReference>
<evidence type="ECO:0000256" key="3">
    <source>
        <dbReference type="ARBA" id="ARBA00022649"/>
    </source>
</evidence>
<dbReference type="GO" id="GO:0016747">
    <property type="term" value="F:acyltransferase activity, transferring groups other than amino-acyl groups"/>
    <property type="evidence" value="ECO:0007669"/>
    <property type="project" value="InterPro"/>
</dbReference>
<reference evidence="8 9" key="1">
    <citation type="journal article" date="2014" name="ISME J.">
        <title>Candidatus Competibacter-lineage genomes retrieved from metagenomes reveal functional metabolic diversity.</title>
        <authorList>
            <person name="McIlroy S.J."/>
            <person name="Albertsen M."/>
            <person name="Andresen E.K."/>
            <person name="Saunders A.M."/>
            <person name="Kristiansen R."/>
            <person name="Stokholm-Bjerregaard M."/>
            <person name="Nielsen K.L."/>
            <person name="Nielsen P.H."/>
        </authorList>
    </citation>
    <scope>NUCLEOTIDE SEQUENCE [LARGE SCALE GENOMIC DNA]</scope>
    <source>
        <strain evidence="8 9">Run_B_J11</strain>
    </source>
</reference>
<dbReference type="Pfam" id="PF13508">
    <property type="entry name" value="Acetyltransf_7"/>
    <property type="match status" value="1"/>
</dbReference>
<organism evidence="8 9">
    <name type="scientific">Candidatus Contendobacter odensis Run_B_J11</name>
    <dbReference type="NCBI Taxonomy" id="1400861"/>
    <lineage>
        <taxon>Bacteria</taxon>
        <taxon>Pseudomonadati</taxon>
        <taxon>Pseudomonadota</taxon>
        <taxon>Gammaproteobacteria</taxon>
        <taxon>Candidatus Competibacteraceae</taxon>
        <taxon>Candidatus Contendibacter</taxon>
    </lineage>
</organism>
<evidence type="ECO:0000259" key="7">
    <source>
        <dbReference type="Pfam" id="PF13508"/>
    </source>
</evidence>
<feature type="domain" description="N-acetyltransferase" evidence="7">
    <location>
        <begin position="93"/>
        <end position="151"/>
    </location>
</feature>
<dbReference type="EMBL" id="CBTK010000092">
    <property type="protein sequence ID" value="CDH44671.1"/>
    <property type="molecule type" value="Genomic_DNA"/>
</dbReference>
<comment type="similarity">
    <text evidence="1">Belongs to the acetyltransferase family. GNAT subfamily.</text>
</comment>
<proteinExistence type="inferred from homology"/>
<keyword evidence="4" id="KW-0808">Transferase</keyword>
<keyword evidence="2" id="KW-0678">Repressor</keyword>
<comment type="catalytic activity">
    <reaction evidence="6">
        <text>glycyl-tRNA(Gly) + acetyl-CoA = N-acetylglycyl-tRNA(Gly) + CoA + H(+)</text>
        <dbReference type="Rhea" id="RHEA:81867"/>
        <dbReference type="Rhea" id="RHEA-COMP:9683"/>
        <dbReference type="Rhea" id="RHEA-COMP:19766"/>
        <dbReference type="ChEBI" id="CHEBI:15378"/>
        <dbReference type="ChEBI" id="CHEBI:57287"/>
        <dbReference type="ChEBI" id="CHEBI:57288"/>
        <dbReference type="ChEBI" id="CHEBI:78522"/>
        <dbReference type="ChEBI" id="CHEBI:232036"/>
    </reaction>
</comment>
<evidence type="ECO:0000256" key="5">
    <source>
        <dbReference type="ARBA" id="ARBA00023315"/>
    </source>
</evidence>
<protein>
    <recommendedName>
        <fullName evidence="7">N-acetyltransferase domain-containing protein</fullName>
    </recommendedName>
</protein>
<evidence type="ECO:0000256" key="6">
    <source>
        <dbReference type="ARBA" id="ARBA00049880"/>
    </source>
</evidence>
<dbReference type="PANTHER" id="PTHR36449:SF1">
    <property type="entry name" value="ACETYLTRANSFERASE"/>
    <property type="match status" value="1"/>
</dbReference>
<evidence type="ECO:0000256" key="4">
    <source>
        <dbReference type="ARBA" id="ARBA00022679"/>
    </source>
</evidence>
<keyword evidence="5" id="KW-0012">Acyltransferase</keyword>
<gene>
    <name evidence="8" type="ORF">BN874_1810001</name>
</gene>
<evidence type="ECO:0000256" key="2">
    <source>
        <dbReference type="ARBA" id="ARBA00022491"/>
    </source>
</evidence>
<dbReference type="OrthoDB" id="9799147at2"/>